<protein>
    <submittedName>
        <fullName evidence="1">Uncharacterized protein</fullName>
    </submittedName>
</protein>
<dbReference type="EMBL" id="JAVRHK010000017">
    <property type="protein sequence ID" value="MDT0678203.1"/>
    <property type="molecule type" value="Genomic_DNA"/>
</dbReference>
<keyword evidence="2" id="KW-1185">Reference proteome</keyword>
<dbReference type="Proteomes" id="UP001262582">
    <property type="component" value="Unassembled WGS sequence"/>
</dbReference>
<organism evidence="1 2">
    <name type="scientific">Autumnicola musiva</name>
    <dbReference type="NCBI Taxonomy" id="3075589"/>
    <lineage>
        <taxon>Bacteria</taxon>
        <taxon>Pseudomonadati</taxon>
        <taxon>Bacteroidota</taxon>
        <taxon>Flavobacteriia</taxon>
        <taxon>Flavobacteriales</taxon>
        <taxon>Flavobacteriaceae</taxon>
        <taxon>Autumnicola</taxon>
    </lineage>
</organism>
<accession>A0ABU3D9I6</accession>
<comment type="caution">
    <text evidence="1">The sequence shown here is derived from an EMBL/GenBank/DDBJ whole genome shotgun (WGS) entry which is preliminary data.</text>
</comment>
<proteinExistence type="predicted"/>
<dbReference type="RefSeq" id="WP_311504539.1">
    <property type="nucleotide sequence ID" value="NZ_JAVRHK010000017.1"/>
</dbReference>
<gene>
    <name evidence="1" type="ORF">RM539_16590</name>
</gene>
<sequence length="75" mass="8945">MAIREKLINEIQLSKNEELLEELYQFLHKENKTENVYELCEEQKSAIEKSSEQIQNGEYLTNEQANQEIEKWLNG</sequence>
<evidence type="ECO:0000313" key="2">
    <source>
        <dbReference type="Proteomes" id="UP001262582"/>
    </source>
</evidence>
<evidence type="ECO:0000313" key="1">
    <source>
        <dbReference type="EMBL" id="MDT0678203.1"/>
    </source>
</evidence>
<name>A0ABU3D9I6_9FLAO</name>
<reference evidence="1 2" key="1">
    <citation type="submission" date="2023-09" db="EMBL/GenBank/DDBJ databases">
        <authorList>
            <person name="Rey-Velasco X."/>
        </authorList>
    </citation>
    <scope>NUCLEOTIDE SEQUENCE [LARGE SCALE GENOMIC DNA]</scope>
    <source>
        <strain evidence="1 2">F117</strain>
    </source>
</reference>